<reference evidence="3" key="1">
    <citation type="submission" date="2021-06" db="EMBL/GenBank/DDBJ databases">
        <title>Parelaphostrongylus tenuis whole genome reference sequence.</title>
        <authorList>
            <person name="Garwood T.J."/>
            <person name="Larsen P.A."/>
            <person name="Fountain-Jones N.M."/>
            <person name="Garbe J.R."/>
            <person name="Macchietto M.G."/>
            <person name="Kania S.A."/>
            <person name="Gerhold R.W."/>
            <person name="Richards J.E."/>
            <person name="Wolf T.M."/>
        </authorList>
    </citation>
    <scope>NUCLEOTIDE SEQUENCE</scope>
    <source>
        <strain evidence="3">MNPRO001-30</strain>
        <tissue evidence="3">Meninges</tissue>
    </source>
</reference>
<feature type="region of interest" description="Disordered" evidence="1">
    <location>
        <begin position="84"/>
        <end position="118"/>
    </location>
</feature>
<comment type="caution">
    <text evidence="3">The sequence shown here is derived from an EMBL/GenBank/DDBJ whole genome shotgun (WGS) entry which is preliminary data.</text>
</comment>
<dbReference type="AlphaFoldDB" id="A0AAD5R303"/>
<gene>
    <name evidence="3" type="ORF">KIN20_029722</name>
</gene>
<evidence type="ECO:0000313" key="3">
    <source>
        <dbReference type="EMBL" id="KAJ1368566.1"/>
    </source>
</evidence>
<keyword evidence="4" id="KW-1185">Reference proteome</keyword>
<feature type="compositionally biased region" description="Polar residues" evidence="1">
    <location>
        <begin position="104"/>
        <end position="117"/>
    </location>
</feature>
<sequence>MIVQRGICIQTGPRPTSPSVVTSKDQAQSTANHVNVIHTMHGRKIAPGSSCGPLDSCGGGSMCVDGLCVCSAGMKPSVNDLCEPVTTSKPSKSSVSVPNRGHDNISSMSQITKQSHITIARRDIKESYRAAADAT</sequence>
<accession>A0AAD5R303</accession>
<evidence type="ECO:0000313" key="4">
    <source>
        <dbReference type="Proteomes" id="UP001196413"/>
    </source>
</evidence>
<name>A0AAD5R303_PARTN</name>
<protein>
    <recommendedName>
        <fullName evidence="2">EB domain-containing protein</fullName>
    </recommendedName>
</protein>
<dbReference type="EMBL" id="JAHQIW010006228">
    <property type="protein sequence ID" value="KAJ1368566.1"/>
    <property type="molecule type" value="Genomic_DNA"/>
</dbReference>
<organism evidence="3 4">
    <name type="scientific">Parelaphostrongylus tenuis</name>
    <name type="common">Meningeal worm</name>
    <dbReference type="NCBI Taxonomy" id="148309"/>
    <lineage>
        <taxon>Eukaryota</taxon>
        <taxon>Metazoa</taxon>
        <taxon>Ecdysozoa</taxon>
        <taxon>Nematoda</taxon>
        <taxon>Chromadorea</taxon>
        <taxon>Rhabditida</taxon>
        <taxon>Rhabditina</taxon>
        <taxon>Rhabditomorpha</taxon>
        <taxon>Strongyloidea</taxon>
        <taxon>Metastrongylidae</taxon>
        <taxon>Parelaphostrongylus</taxon>
    </lineage>
</organism>
<feature type="domain" description="EB" evidence="2">
    <location>
        <begin position="43"/>
        <end position="82"/>
    </location>
</feature>
<feature type="compositionally biased region" description="Low complexity" evidence="1">
    <location>
        <begin position="84"/>
        <end position="98"/>
    </location>
</feature>
<evidence type="ECO:0000256" key="1">
    <source>
        <dbReference type="SAM" id="MobiDB-lite"/>
    </source>
</evidence>
<dbReference type="Proteomes" id="UP001196413">
    <property type="component" value="Unassembled WGS sequence"/>
</dbReference>
<evidence type="ECO:0000259" key="2">
    <source>
        <dbReference type="Pfam" id="PF01683"/>
    </source>
</evidence>
<proteinExistence type="predicted"/>
<dbReference type="Pfam" id="PF01683">
    <property type="entry name" value="EB"/>
    <property type="match status" value="1"/>
</dbReference>
<dbReference type="InterPro" id="IPR006149">
    <property type="entry name" value="EB_dom"/>
</dbReference>